<proteinExistence type="predicted"/>
<dbReference type="PANTHER" id="PTHR43630">
    <property type="entry name" value="POLY-BETA-1,6-N-ACETYL-D-GLUCOSAMINE SYNTHASE"/>
    <property type="match status" value="1"/>
</dbReference>
<evidence type="ECO:0000313" key="3">
    <source>
        <dbReference type="EMBL" id="KKR87216.1"/>
    </source>
</evidence>
<dbReference type="InterPro" id="IPR029044">
    <property type="entry name" value="Nucleotide-diphossugar_trans"/>
</dbReference>
<keyword evidence="1" id="KW-0812">Transmembrane</keyword>
<evidence type="ECO:0000256" key="1">
    <source>
        <dbReference type="SAM" id="Phobius"/>
    </source>
</evidence>
<dbReference type="GO" id="GO:0016740">
    <property type="term" value="F:transferase activity"/>
    <property type="evidence" value="ECO:0007669"/>
    <property type="project" value="UniProtKB-KW"/>
</dbReference>
<dbReference type="CDD" id="cd02511">
    <property type="entry name" value="Beta4Glucosyltransferase"/>
    <property type="match status" value="1"/>
</dbReference>
<dbReference type="Proteomes" id="UP000034854">
    <property type="component" value="Unassembled WGS sequence"/>
</dbReference>
<feature type="domain" description="Glycosyltransferase 2-like" evidence="2">
    <location>
        <begin position="5"/>
        <end position="139"/>
    </location>
</feature>
<dbReference type="Gene3D" id="3.90.550.10">
    <property type="entry name" value="Spore Coat Polysaccharide Biosynthesis Protein SpsA, Chain A"/>
    <property type="match status" value="1"/>
</dbReference>
<accession>A0A0G0UI96</accession>
<keyword evidence="3" id="KW-0808">Transferase</keyword>
<organism evidence="3 4">
    <name type="scientific">Candidatus Curtissbacteria bacterium GW2011_GWA1_41_11</name>
    <dbReference type="NCBI Taxonomy" id="1618409"/>
    <lineage>
        <taxon>Bacteria</taxon>
        <taxon>Candidatus Curtissiibacteriota</taxon>
    </lineage>
</organism>
<keyword evidence="1" id="KW-1133">Transmembrane helix</keyword>
<protein>
    <submittedName>
        <fullName evidence="3">Glycosyl transferase family 2</fullName>
    </submittedName>
</protein>
<comment type="caution">
    <text evidence="3">The sequence shown here is derived from an EMBL/GenBank/DDBJ whole genome shotgun (WGS) entry which is preliminary data.</text>
</comment>
<evidence type="ECO:0000313" key="4">
    <source>
        <dbReference type="Proteomes" id="UP000034854"/>
    </source>
</evidence>
<dbReference type="InterPro" id="IPR001173">
    <property type="entry name" value="Glyco_trans_2-like"/>
</dbReference>
<feature type="transmembrane region" description="Helical" evidence="1">
    <location>
        <begin position="223"/>
        <end position="244"/>
    </location>
</feature>
<dbReference type="EMBL" id="LCAG01000006">
    <property type="protein sequence ID" value="KKR87216.1"/>
    <property type="molecule type" value="Genomic_DNA"/>
</dbReference>
<sequence length="300" mass="34656">MATISVVISALNASQTLPRTLASVRWADEIIVIDNESTDDTVAIAKKFKAKILTKENNPMLNVNKNFGFTKAKSEWILSLDSDEEIPEGLAAEIKIAIGATDTAGYWIPRKNIIFRRWIRHGLWWPDKQLRLFRRGSGKFPGKHVHEYLEVVGITGELNEPYIHYNYSSISQFIGKMDTIYTESEVAKHIQSGYQISWMDALRFPISDFIKIFFAQSGYKDGLHGLVLAILQAFYSFIVFAKLWERSKFVDIELNFPIVTRELHDRGKEIEYWTKTVEIETELNPLARVWKRFVRKLYAS</sequence>
<gene>
    <name evidence="3" type="ORF">UU34_C0006G0035</name>
</gene>
<dbReference type="AlphaFoldDB" id="A0A0G0UI96"/>
<evidence type="ECO:0000259" key="2">
    <source>
        <dbReference type="Pfam" id="PF00535"/>
    </source>
</evidence>
<reference evidence="3 4" key="1">
    <citation type="journal article" date="2015" name="Nature">
        <title>rRNA introns, odd ribosomes, and small enigmatic genomes across a large radiation of phyla.</title>
        <authorList>
            <person name="Brown C.T."/>
            <person name="Hug L.A."/>
            <person name="Thomas B.C."/>
            <person name="Sharon I."/>
            <person name="Castelle C.J."/>
            <person name="Singh A."/>
            <person name="Wilkins M.J."/>
            <person name="Williams K.H."/>
            <person name="Banfield J.F."/>
        </authorList>
    </citation>
    <scope>NUCLEOTIDE SEQUENCE [LARGE SCALE GENOMIC DNA]</scope>
</reference>
<dbReference type="Pfam" id="PF00535">
    <property type="entry name" value="Glycos_transf_2"/>
    <property type="match status" value="1"/>
</dbReference>
<dbReference type="PANTHER" id="PTHR43630:SF2">
    <property type="entry name" value="GLYCOSYLTRANSFERASE"/>
    <property type="match status" value="1"/>
</dbReference>
<keyword evidence="1" id="KW-0472">Membrane</keyword>
<name>A0A0G0UI96_9BACT</name>
<dbReference type="SUPFAM" id="SSF53448">
    <property type="entry name" value="Nucleotide-diphospho-sugar transferases"/>
    <property type="match status" value="1"/>
</dbReference>